<dbReference type="EMBL" id="BLXT01008590">
    <property type="protein sequence ID" value="GFO50229.1"/>
    <property type="molecule type" value="Genomic_DNA"/>
</dbReference>
<gene>
    <name evidence="1" type="ORF">PoB_007673400</name>
</gene>
<evidence type="ECO:0000313" key="2">
    <source>
        <dbReference type="Proteomes" id="UP000735302"/>
    </source>
</evidence>
<dbReference type="AlphaFoldDB" id="A0AAV4E153"/>
<protein>
    <submittedName>
        <fullName evidence="1">Uncharacterized protein</fullName>
    </submittedName>
</protein>
<proteinExistence type="predicted"/>
<evidence type="ECO:0000313" key="1">
    <source>
        <dbReference type="EMBL" id="GFO50229.1"/>
    </source>
</evidence>
<dbReference type="Proteomes" id="UP000735302">
    <property type="component" value="Unassembled WGS sequence"/>
</dbReference>
<reference evidence="1 2" key="1">
    <citation type="journal article" date="2021" name="Elife">
        <title>Chloroplast acquisition without the gene transfer in kleptoplastic sea slugs, Plakobranchus ocellatus.</title>
        <authorList>
            <person name="Maeda T."/>
            <person name="Takahashi S."/>
            <person name="Yoshida T."/>
            <person name="Shimamura S."/>
            <person name="Takaki Y."/>
            <person name="Nagai Y."/>
            <person name="Toyoda A."/>
            <person name="Suzuki Y."/>
            <person name="Arimoto A."/>
            <person name="Ishii H."/>
            <person name="Satoh N."/>
            <person name="Nishiyama T."/>
            <person name="Hasebe M."/>
            <person name="Maruyama T."/>
            <person name="Minagawa J."/>
            <person name="Obokata J."/>
            <person name="Shigenobu S."/>
        </authorList>
    </citation>
    <scope>NUCLEOTIDE SEQUENCE [LARGE SCALE GENOMIC DNA]</scope>
</reference>
<name>A0AAV4E153_9GAST</name>
<accession>A0AAV4E153</accession>
<keyword evidence="2" id="KW-1185">Reference proteome</keyword>
<organism evidence="1 2">
    <name type="scientific">Plakobranchus ocellatus</name>
    <dbReference type="NCBI Taxonomy" id="259542"/>
    <lineage>
        <taxon>Eukaryota</taxon>
        <taxon>Metazoa</taxon>
        <taxon>Spiralia</taxon>
        <taxon>Lophotrochozoa</taxon>
        <taxon>Mollusca</taxon>
        <taxon>Gastropoda</taxon>
        <taxon>Heterobranchia</taxon>
        <taxon>Euthyneura</taxon>
        <taxon>Panpulmonata</taxon>
        <taxon>Sacoglossa</taxon>
        <taxon>Placobranchoidea</taxon>
        <taxon>Plakobranchidae</taxon>
        <taxon>Plakobranchus</taxon>
    </lineage>
</organism>
<sequence length="90" mass="9845">MHLSQATKQQVHQVKPGHLAALVLRGDSLVGPVTKSGHCASETSRHEASCECSRHCAHVGRKSNKEPITSCWGRNYGRQIGRRDGRACDL</sequence>
<comment type="caution">
    <text evidence="1">The sequence shown here is derived from an EMBL/GenBank/DDBJ whole genome shotgun (WGS) entry which is preliminary data.</text>
</comment>